<dbReference type="RefSeq" id="XP_002174375.2">
    <property type="nucleotide sequence ID" value="XM_002174339.2"/>
</dbReference>
<evidence type="ECO:0000313" key="6">
    <source>
        <dbReference type="EMBL" id="EEB08082.2"/>
    </source>
</evidence>
<proteinExistence type="inferred from homology"/>
<keyword evidence="3" id="KW-0963">Cytoplasm</keyword>
<dbReference type="Pfam" id="PF25789">
    <property type="entry name" value="TPR_NAA35"/>
    <property type="match status" value="1"/>
</dbReference>
<comment type="similarity">
    <text evidence="2">Belongs to the MAK10 family.</text>
</comment>
<dbReference type="InterPro" id="IPR057982">
    <property type="entry name" value="TPR_NAA35"/>
</dbReference>
<evidence type="ECO:0000259" key="5">
    <source>
        <dbReference type="Pfam" id="PF25789"/>
    </source>
</evidence>
<comment type="subcellular location">
    <subcellularLocation>
        <location evidence="1">Cytoplasm</location>
    </subcellularLocation>
</comment>
<dbReference type="PANTHER" id="PTHR21373:SF0">
    <property type="entry name" value="N-ALPHA-ACETYLTRANSFERASE 35, NATC AUXILIARY SUBUNIT"/>
    <property type="match status" value="1"/>
</dbReference>
<dbReference type="GO" id="GO:0016740">
    <property type="term" value="F:transferase activity"/>
    <property type="evidence" value="ECO:0007669"/>
    <property type="project" value="UniProtKB-KW"/>
</dbReference>
<evidence type="ECO:0000256" key="3">
    <source>
        <dbReference type="ARBA" id="ARBA00022490"/>
    </source>
</evidence>
<feature type="domain" description="NAA35-like TPR repeats" evidence="5">
    <location>
        <begin position="324"/>
        <end position="669"/>
    </location>
</feature>
<evidence type="ECO:0000256" key="1">
    <source>
        <dbReference type="ARBA" id="ARBA00004496"/>
    </source>
</evidence>
<protein>
    <submittedName>
        <fullName evidence="6">NatC N-acetyltransferase complex subunit Mak10</fullName>
    </submittedName>
</protein>
<dbReference type="InterPro" id="IPR057983">
    <property type="entry name" value="NAA35-like_N"/>
</dbReference>
<sequence length="691" mass="79699">MENYQTGPSDIVNKLSSQYIDCTEEYKNAVSTLYKEELVQYSEFTLLDSISAFEIMDEKMDSGLNYMSKDLDLSKDLSALEVIATMDGILRDECDWHKGTPMSESLFTNLLLLKVCRAPLKSLREHSCFSDCPDTALLNSVIFPYIVATIKCCDLVRREYLSGKLYDEEDTSASSYQISLLETFPAEEADKLLVNSIACLDGSLQKYTEETRTYADHIRLRLNIRLLLLRVYQRLEFDIMEHGFSDIYPLLKELLQSHEEYAASIMDTVYEKYWDFSIQAQLPATAPPRRIPRLSFSEVVLFLEEFCSDGMLLSKVRFIDTPISLFHYFLEFSKLDRLPEAYIRSSLQSIVMNGDLVCERDTPQSFFIKLLFNFYGNSLNLNFLSSSAFYSSITLPLAQSLQDTVLRLANSVIDILRLCSHNPCRQRRNAINILTDFDFRHYDSLLVEKQLSIEAPDVASRVGSFLSSFALHLQLSLMEFILVSGFEQELFLLSQADIYFSYLRDLYVSHYRLVKTLRSTFNLYDSASSYLSFLEHEYSTLISFAEGYLKMTCLLITINAIPKKTLRNEDEFQKSQFLTHFRPFLQLRSLPPLSLSVLKENSKPCVEDVLIKEAKEHFNAAKKNFLLVAKQFSSVLKDESVVDLYNNRLKKHISCCIANVLTLDLYSQNRDLKIIIEHKYDPGMYNISIKK</sequence>
<dbReference type="EMBL" id="KE651167">
    <property type="protein sequence ID" value="EEB08082.2"/>
    <property type="molecule type" value="Genomic_DNA"/>
</dbReference>
<dbReference type="JaponicusDB" id="SJAG_03215">
    <property type="gene designation" value="naa35"/>
</dbReference>
<evidence type="ECO:0000259" key="4">
    <source>
        <dbReference type="Pfam" id="PF04112"/>
    </source>
</evidence>
<gene>
    <name evidence="7" type="primary">naa35</name>
    <name evidence="6" type="ORF">SJAG_03215</name>
</gene>
<feature type="domain" description="NAA35-like N-terminal" evidence="4">
    <location>
        <begin position="36"/>
        <end position="189"/>
    </location>
</feature>
<dbReference type="eggNOG" id="KOG2343">
    <property type="taxonomic scope" value="Eukaryota"/>
</dbReference>
<dbReference type="HOGENOM" id="CLU_017051_0_0_1"/>
<evidence type="ECO:0000313" key="7">
    <source>
        <dbReference type="JaponicusDB" id="SJAG_03215"/>
    </source>
</evidence>
<accession>B6K3M5</accession>
<dbReference type="STRING" id="402676.B6K3M5"/>
<dbReference type="InterPro" id="IPR007244">
    <property type="entry name" value="Naa35_N"/>
</dbReference>
<dbReference type="OMA" id="QMEWIVQ"/>
<dbReference type="Pfam" id="PF04112">
    <property type="entry name" value="Mak10"/>
    <property type="match status" value="1"/>
</dbReference>
<dbReference type="Proteomes" id="UP000001744">
    <property type="component" value="Unassembled WGS sequence"/>
</dbReference>
<reference evidence="6 8" key="1">
    <citation type="journal article" date="2011" name="Science">
        <title>Comparative functional genomics of the fission yeasts.</title>
        <authorList>
            <person name="Rhind N."/>
            <person name="Chen Z."/>
            <person name="Yassour M."/>
            <person name="Thompson D.A."/>
            <person name="Haas B.J."/>
            <person name="Habib N."/>
            <person name="Wapinski I."/>
            <person name="Roy S."/>
            <person name="Lin M.F."/>
            <person name="Heiman D.I."/>
            <person name="Young S.K."/>
            <person name="Furuya K."/>
            <person name="Guo Y."/>
            <person name="Pidoux A."/>
            <person name="Chen H.M."/>
            <person name="Robbertse B."/>
            <person name="Goldberg J.M."/>
            <person name="Aoki K."/>
            <person name="Bayne E.H."/>
            <person name="Berlin A.M."/>
            <person name="Desjardins C.A."/>
            <person name="Dobbs E."/>
            <person name="Dukaj L."/>
            <person name="Fan L."/>
            <person name="FitzGerald M.G."/>
            <person name="French C."/>
            <person name="Gujja S."/>
            <person name="Hansen K."/>
            <person name="Keifenheim D."/>
            <person name="Levin J.Z."/>
            <person name="Mosher R.A."/>
            <person name="Mueller C.A."/>
            <person name="Pfiffner J."/>
            <person name="Priest M."/>
            <person name="Russ C."/>
            <person name="Smialowska A."/>
            <person name="Swoboda P."/>
            <person name="Sykes S.M."/>
            <person name="Vaughn M."/>
            <person name="Vengrova S."/>
            <person name="Yoder R."/>
            <person name="Zeng Q."/>
            <person name="Allshire R."/>
            <person name="Baulcombe D."/>
            <person name="Birren B.W."/>
            <person name="Brown W."/>
            <person name="Ekwall K."/>
            <person name="Kellis M."/>
            <person name="Leatherwood J."/>
            <person name="Levin H."/>
            <person name="Margalit H."/>
            <person name="Martienssen R."/>
            <person name="Nieduszynski C.A."/>
            <person name="Spatafora J.W."/>
            <person name="Friedman N."/>
            <person name="Dalgaard J.Z."/>
            <person name="Baumann P."/>
            <person name="Niki H."/>
            <person name="Regev A."/>
            <person name="Nusbaum C."/>
        </authorList>
    </citation>
    <scope>NUCLEOTIDE SEQUENCE [LARGE SCALE GENOMIC DNA]</scope>
    <source>
        <strain evidence="8">yFS275 / FY16936</strain>
    </source>
</reference>
<dbReference type="VEuPathDB" id="FungiDB:SJAG_03215"/>
<dbReference type="PANTHER" id="PTHR21373">
    <property type="entry name" value="GLUCOSE REPRESSIBLE PROTEIN MAK10"/>
    <property type="match status" value="1"/>
</dbReference>
<name>B6K3M5_SCHJY</name>
<organism evidence="6 8">
    <name type="scientific">Schizosaccharomyces japonicus (strain yFS275 / FY16936)</name>
    <name type="common">Fission yeast</name>
    <dbReference type="NCBI Taxonomy" id="402676"/>
    <lineage>
        <taxon>Eukaryota</taxon>
        <taxon>Fungi</taxon>
        <taxon>Dikarya</taxon>
        <taxon>Ascomycota</taxon>
        <taxon>Taphrinomycotina</taxon>
        <taxon>Schizosaccharomycetes</taxon>
        <taxon>Schizosaccharomycetales</taxon>
        <taxon>Schizosaccharomycetaceae</taxon>
        <taxon>Schizosaccharomyces</taxon>
    </lineage>
</organism>
<dbReference type="GeneID" id="7049123"/>
<evidence type="ECO:0000313" key="8">
    <source>
        <dbReference type="Proteomes" id="UP000001744"/>
    </source>
</evidence>
<dbReference type="GO" id="GO:0031417">
    <property type="term" value="C:NatC complex"/>
    <property type="evidence" value="ECO:0000318"/>
    <property type="project" value="GO_Central"/>
</dbReference>
<dbReference type="OrthoDB" id="269405at2759"/>
<keyword evidence="8" id="KW-1185">Reference proteome</keyword>
<dbReference type="AlphaFoldDB" id="B6K3M5"/>
<evidence type="ECO:0000256" key="2">
    <source>
        <dbReference type="ARBA" id="ARBA00006289"/>
    </source>
</evidence>